<evidence type="ECO:0000313" key="2">
    <source>
        <dbReference type="Proteomes" id="UP001175211"/>
    </source>
</evidence>
<dbReference type="RefSeq" id="XP_060323279.1">
    <property type="nucleotide sequence ID" value="XM_060474736.1"/>
</dbReference>
<organism evidence="1 2">
    <name type="scientific">Armillaria tabescens</name>
    <name type="common">Ringless honey mushroom</name>
    <name type="synonym">Agaricus tabescens</name>
    <dbReference type="NCBI Taxonomy" id="1929756"/>
    <lineage>
        <taxon>Eukaryota</taxon>
        <taxon>Fungi</taxon>
        <taxon>Dikarya</taxon>
        <taxon>Basidiomycota</taxon>
        <taxon>Agaricomycotina</taxon>
        <taxon>Agaricomycetes</taxon>
        <taxon>Agaricomycetidae</taxon>
        <taxon>Agaricales</taxon>
        <taxon>Marasmiineae</taxon>
        <taxon>Physalacriaceae</taxon>
        <taxon>Desarmillaria</taxon>
    </lineage>
</organism>
<sequence length="350" mass="39759">MLLSLPTEVIERIIYLACDTVRTALRSTCTYLCKIATPIVFETLVIDITKSHFFNSHDRTSYFGTIVSNKTFTQYVRHLHLVSLKPPSRKRMGPLDWILFKRLREKSSKDLERLLVIAIPYLTSLQSILYDGFDKRFLENSALWKQISTLPSVSSLSVHGWHGNRIPITNLPNLAKLNIIGSDCLSSVAVLIANSPNLSSLGVYHCFHPASLFPPSLLTLFCWYPSGTYSFLTELSLCGNFTLRRPEVPLLVPHLHHLRSLELCIDFIPPEFWASLQVEQIFVRQLSLTILKSEPVVFDYLCSYTGLESLFLCIRTGSRKAARRDVKRVNEKHGKTLVQQTCELPGFSSV</sequence>
<dbReference type="InterPro" id="IPR032675">
    <property type="entry name" value="LRR_dom_sf"/>
</dbReference>
<dbReference type="SUPFAM" id="SSF52047">
    <property type="entry name" value="RNI-like"/>
    <property type="match status" value="1"/>
</dbReference>
<dbReference type="GeneID" id="85358284"/>
<dbReference type="EMBL" id="JAUEPS010000084">
    <property type="protein sequence ID" value="KAK0439494.1"/>
    <property type="molecule type" value="Genomic_DNA"/>
</dbReference>
<dbReference type="Proteomes" id="UP001175211">
    <property type="component" value="Unassembled WGS sequence"/>
</dbReference>
<reference evidence="1" key="1">
    <citation type="submission" date="2023-06" db="EMBL/GenBank/DDBJ databases">
        <authorList>
            <consortium name="Lawrence Berkeley National Laboratory"/>
            <person name="Ahrendt S."/>
            <person name="Sahu N."/>
            <person name="Indic B."/>
            <person name="Wong-Bajracharya J."/>
            <person name="Merenyi Z."/>
            <person name="Ke H.-M."/>
            <person name="Monk M."/>
            <person name="Kocsube S."/>
            <person name="Drula E."/>
            <person name="Lipzen A."/>
            <person name="Balint B."/>
            <person name="Henrissat B."/>
            <person name="Andreopoulos B."/>
            <person name="Martin F.M."/>
            <person name="Harder C.B."/>
            <person name="Rigling D."/>
            <person name="Ford K.L."/>
            <person name="Foster G.D."/>
            <person name="Pangilinan J."/>
            <person name="Papanicolaou A."/>
            <person name="Barry K."/>
            <person name="LaButti K."/>
            <person name="Viragh M."/>
            <person name="Koriabine M."/>
            <person name="Yan M."/>
            <person name="Riley R."/>
            <person name="Champramary S."/>
            <person name="Plett K.L."/>
            <person name="Tsai I.J."/>
            <person name="Slot J."/>
            <person name="Sipos G."/>
            <person name="Plett J."/>
            <person name="Nagy L.G."/>
            <person name="Grigoriev I.V."/>
        </authorList>
    </citation>
    <scope>NUCLEOTIDE SEQUENCE</scope>
    <source>
        <strain evidence="1">CCBAS 213</strain>
    </source>
</reference>
<name>A0AA39JDT2_ARMTA</name>
<evidence type="ECO:0008006" key="3">
    <source>
        <dbReference type="Google" id="ProtNLM"/>
    </source>
</evidence>
<dbReference type="Gene3D" id="3.80.10.10">
    <property type="entry name" value="Ribonuclease Inhibitor"/>
    <property type="match status" value="1"/>
</dbReference>
<evidence type="ECO:0000313" key="1">
    <source>
        <dbReference type="EMBL" id="KAK0439494.1"/>
    </source>
</evidence>
<keyword evidence="2" id="KW-1185">Reference proteome</keyword>
<proteinExistence type="predicted"/>
<comment type="caution">
    <text evidence="1">The sequence shown here is derived from an EMBL/GenBank/DDBJ whole genome shotgun (WGS) entry which is preliminary data.</text>
</comment>
<gene>
    <name evidence="1" type="ORF">EV420DRAFT_1583520</name>
</gene>
<protein>
    <recommendedName>
        <fullName evidence="3">F-box domain-containing protein</fullName>
    </recommendedName>
</protein>
<accession>A0AA39JDT2</accession>
<dbReference type="AlphaFoldDB" id="A0AA39JDT2"/>